<comment type="caution">
    <text evidence="5">The sequence shown here is derived from an EMBL/GenBank/DDBJ whole genome shotgun (WGS) entry which is preliminary data.</text>
</comment>
<name>A0A0V1G8Y3_9BILA</name>
<dbReference type="SMART" id="SM00181">
    <property type="entry name" value="EGF"/>
    <property type="match status" value="1"/>
</dbReference>
<protein>
    <submittedName>
        <fullName evidence="5">Transmembrane cell adhesion receptor mua-3</fullName>
    </submittedName>
</protein>
<dbReference type="PROSITE" id="PS50026">
    <property type="entry name" value="EGF_3"/>
    <property type="match status" value="1"/>
</dbReference>
<dbReference type="SUPFAM" id="SSF57196">
    <property type="entry name" value="EGF/Laminin"/>
    <property type="match status" value="1"/>
</dbReference>
<keyword evidence="5" id="KW-0675">Receptor</keyword>
<dbReference type="SMART" id="SM00179">
    <property type="entry name" value="EGF_CA"/>
    <property type="match status" value="1"/>
</dbReference>
<dbReference type="InterPro" id="IPR000742">
    <property type="entry name" value="EGF"/>
</dbReference>
<evidence type="ECO:0000313" key="5">
    <source>
        <dbReference type="EMBL" id="KRY94756.1"/>
    </source>
</evidence>
<comment type="caution">
    <text evidence="3">Lacks conserved residue(s) required for the propagation of feature annotation.</text>
</comment>
<dbReference type="GO" id="GO:0005509">
    <property type="term" value="F:calcium ion binding"/>
    <property type="evidence" value="ECO:0007669"/>
    <property type="project" value="InterPro"/>
</dbReference>
<dbReference type="AlphaFoldDB" id="A0A0V1G8Y3"/>
<reference evidence="5 6" key="1">
    <citation type="submission" date="2015-01" db="EMBL/GenBank/DDBJ databases">
        <title>Evolution of Trichinella species and genotypes.</title>
        <authorList>
            <person name="Korhonen P.K."/>
            <person name="Edoardo P."/>
            <person name="Giuseppe L.R."/>
            <person name="Gasser R.B."/>
        </authorList>
    </citation>
    <scope>NUCLEOTIDE SEQUENCE [LARGE SCALE GENOMIC DNA]</scope>
    <source>
        <strain evidence="5">ISS1029</strain>
    </source>
</reference>
<sequence>LPGRVCHKAVDECADPNLNTCDRNAACFDDLFGYRCQCLEGYLDISPVPTNPGRACKKSTLTIRRSSMNVKLENMTAILVPLA</sequence>
<dbReference type="PROSITE" id="PS00010">
    <property type="entry name" value="ASX_HYDROXYL"/>
    <property type="match status" value="1"/>
</dbReference>
<keyword evidence="1 3" id="KW-0245">EGF-like domain</keyword>
<feature type="non-terminal residue" evidence="5">
    <location>
        <position position="83"/>
    </location>
</feature>
<keyword evidence="6" id="KW-1185">Reference proteome</keyword>
<keyword evidence="2" id="KW-1015">Disulfide bond</keyword>
<feature type="non-terminal residue" evidence="5">
    <location>
        <position position="1"/>
    </location>
</feature>
<evidence type="ECO:0000256" key="1">
    <source>
        <dbReference type="ARBA" id="ARBA00022536"/>
    </source>
</evidence>
<dbReference type="EMBL" id="JYDP01004594">
    <property type="protein sequence ID" value="KRY94756.1"/>
    <property type="molecule type" value="Genomic_DNA"/>
</dbReference>
<dbReference type="InterPro" id="IPR000152">
    <property type="entry name" value="EGF-type_Asp/Asn_hydroxyl_site"/>
</dbReference>
<dbReference type="Pfam" id="PF07645">
    <property type="entry name" value="EGF_CA"/>
    <property type="match status" value="1"/>
</dbReference>
<gene>
    <name evidence="5" type="primary">mua-3</name>
    <name evidence="5" type="ORF">T11_774</name>
</gene>
<evidence type="ECO:0000259" key="4">
    <source>
        <dbReference type="PROSITE" id="PS50026"/>
    </source>
</evidence>
<keyword evidence="5" id="KW-0472">Membrane</keyword>
<dbReference type="OrthoDB" id="4405280at2759"/>
<accession>A0A0V1G8Y3</accession>
<evidence type="ECO:0000256" key="3">
    <source>
        <dbReference type="PROSITE-ProRule" id="PRU00076"/>
    </source>
</evidence>
<dbReference type="Proteomes" id="UP000055024">
    <property type="component" value="Unassembled WGS sequence"/>
</dbReference>
<organism evidence="5 6">
    <name type="scientific">Trichinella zimbabwensis</name>
    <dbReference type="NCBI Taxonomy" id="268475"/>
    <lineage>
        <taxon>Eukaryota</taxon>
        <taxon>Metazoa</taxon>
        <taxon>Ecdysozoa</taxon>
        <taxon>Nematoda</taxon>
        <taxon>Enoplea</taxon>
        <taxon>Dorylaimia</taxon>
        <taxon>Trichinellida</taxon>
        <taxon>Trichinellidae</taxon>
        <taxon>Trichinella</taxon>
    </lineage>
</organism>
<evidence type="ECO:0000256" key="2">
    <source>
        <dbReference type="ARBA" id="ARBA00023157"/>
    </source>
</evidence>
<evidence type="ECO:0000313" key="6">
    <source>
        <dbReference type="Proteomes" id="UP000055024"/>
    </source>
</evidence>
<dbReference type="InterPro" id="IPR049883">
    <property type="entry name" value="NOTCH1_EGF-like"/>
</dbReference>
<keyword evidence="5" id="KW-0812">Transmembrane</keyword>
<proteinExistence type="predicted"/>
<dbReference type="STRING" id="268475.A0A0V1G8Y3"/>
<dbReference type="Gene3D" id="2.10.25.10">
    <property type="entry name" value="Laminin"/>
    <property type="match status" value="1"/>
</dbReference>
<dbReference type="InterPro" id="IPR001881">
    <property type="entry name" value="EGF-like_Ca-bd_dom"/>
</dbReference>
<feature type="domain" description="EGF-like" evidence="4">
    <location>
        <begin position="9"/>
        <end position="48"/>
    </location>
</feature>